<protein>
    <submittedName>
        <fullName evidence="2">Uncharacterized protein</fullName>
    </submittedName>
</protein>
<dbReference type="KEGG" id="vg:80543652"/>
<feature type="region of interest" description="Disordered" evidence="1">
    <location>
        <begin position="1"/>
        <end position="32"/>
    </location>
</feature>
<dbReference type="EMBL" id="MW018138">
    <property type="protein sequence ID" value="QPB44456.1"/>
    <property type="molecule type" value="Genomic_DNA"/>
</dbReference>
<dbReference type="Proteomes" id="UP001162098">
    <property type="component" value="Segment"/>
</dbReference>
<reference evidence="2 3" key="1">
    <citation type="submission" date="2020-09" db="EMBL/GenBank/DDBJ databases">
        <authorList>
            <person name="Zhang R."/>
            <person name="Garcia K."/>
            <person name="Ogata H."/>
        </authorList>
    </citation>
    <scope>NUCLEOTIDE SEQUENCE [LARGE SCALE GENOMIC DNA]</scope>
    <source>
        <strain evidence="3">stheno</strain>
    </source>
</reference>
<accession>A0A7S7YES0</accession>
<name>A0A7S7YES0_9VIRU</name>
<feature type="compositionally biased region" description="Acidic residues" evidence="1">
    <location>
        <begin position="7"/>
        <end position="21"/>
    </location>
</feature>
<proteinExistence type="predicted"/>
<keyword evidence="3" id="KW-1185">Reference proteome</keyword>
<organism evidence="2 3">
    <name type="scientific">Medusavirus stheno T3</name>
    <dbReference type="NCBI Taxonomy" id="3069717"/>
    <lineage>
        <taxon>Viruses</taxon>
        <taxon>Varidnaviria</taxon>
        <taxon>Bamfordvirae</taxon>
        <taxon>Nucleocytoviricota</taxon>
        <taxon>Megaviricetes</taxon>
        <taxon>Mamonoviridae</taxon>
        <taxon>Medusavirus</taxon>
        <taxon>Medusavirus sthenus</taxon>
    </lineage>
</organism>
<evidence type="ECO:0000256" key="1">
    <source>
        <dbReference type="SAM" id="MobiDB-lite"/>
    </source>
</evidence>
<sequence>MSSPVVDDYDADTEVDEEAEETQQRRPPVEITTPPRTYELRCEWSSDHHTSDWVRLQLHTEGVRRCYMPKAIALMAPILRRQILGRSPRVDIRRPKMTLEDALTLVRYYHSTESGRKQLCAERPVWALRFEMVPAAMQAACVAVAHVMNRYSGKRSLYYHSDGDEKRPSLVIRHHTLSL</sequence>
<evidence type="ECO:0000313" key="3">
    <source>
        <dbReference type="Proteomes" id="UP001162098"/>
    </source>
</evidence>
<evidence type="ECO:0000313" key="2">
    <source>
        <dbReference type="EMBL" id="QPB44456.1"/>
    </source>
</evidence>